<evidence type="ECO:0000313" key="2">
    <source>
        <dbReference type="Proteomes" id="UP001202717"/>
    </source>
</evidence>
<name>A0ABY7RZP9_9FLAO</name>
<sequence length="87" mass="9885">MKVSVWDTYVQRKDGKTMHFDILVPSNFKNETQIISFGNSYLSAKTFETKSLTADICNFCHIETAPESVVDDISKKGYSIIELKNCN</sequence>
<evidence type="ECO:0000313" key="1">
    <source>
        <dbReference type="EMBL" id="WCO02562.1"/>
    </source>
</evidence>
<proteinExistence type="predicted"/>
<dbReference type="RefSeq" id="WP_249995330.1">
    <property type="nucleotide sequence ID" value="NZ_CP116221.1"/>
</dbReference>
<protein>
    <submittedName>
        <fullName evidence="1">DUF2024 family protein</fullName>
    </submittedName>
</protein>
<gene>
    <name evidence="1" type="ORF">MUN68_003475</name>
</gene>
<organism evidence="1 2">
    <name type="scientific">Psychroserpens ponticola</name>
    <dbReference type="NCBI Taxonomy" id="2932268"/>
    <lineage>
        <taxon>Bacteria</taxon>
        <taxon>Pseudomonadati</taxon>
        <taxon>Bacteroidota</taxon>
        <taxon>Flavobacteriia</taxon>
        <taxon>Flavobacteriales</taxon>
        <taxon>Flavobacteriaceae</taxon>
        <taxon>Psychroserpens</taxon>
    </lineage>
</organism>
<dbReference type="InterPro" id="IPR018592">
    <property type="entry name" value="DUF2024"/>
</dbReference>
<dbReference type="SUPFAM" id="SSF160766">
    <property type="entry name" value="NE1680-like"/>
    <property type="match status" value="1"/>
</dbReference>
<dbReference type="Proteomes" id="UP001202717">
    <property type="component" value="Chromosome"/>
</dbReference>
<reference evidence="1 2" key="1">
    <citation type="submission" date="2023-01" db="EMBL/GenBank/DDBJ databases">
        <title>Psychroserpens ponticola sp. nov., isolated from seawater.</title>
        <authorList>
            <person name="Kristyanto S."/>
            <person name="Jung J."/>
            <person name="Kim J.M."/>
            <person name="Jeon C.O."/>
        </authorList>
    </citation>
    <scope>NUCLEOTIDE SEQUENCE [LARGE SCALE GENOMIC DNA]</scope>
    <source>
        <strain evidence="1 2">MSW6</strain>
    </source>
</reference>
<dbReference type="InterPro" id="IPR023122">
    <property type="entry name" value="NE1680-like_sf"/>
</dbReference>
<dbReference type="Pfam" id="PF09630">
    <property type="entry name" value="DUF2024"/>
    <property type="match status" value="1"/>
</dbReference>
<dbReference type="EMBL" id="CP116221">
    <property type="protein sequence ID" value="WCO02562.1"/>
    <property type="molecule type" value="Genomic_DNA"/>
</dbReference>
<accession>A0ABY7RZP9</accession>
<keyword evidence="2" id="KW-1185">Reference proteome</keyword>
<dbReference type="Gene3D" id="3.10.510.10">
    <property type="entry name" value="NE1680-like"/>
    <property type="match status" value="1"/>
</dbReference>